<dbReference type="PANTHER" id="PTHR31225">
    <property type="entry name" value="OS04G0344100 PROTEIN-RELATED"/>
    <property type="match status" value="1"/>
</dbReference>
<dbReference type="SFLD" id="SFLDG01019">
    <property type="entry name" value="Terpene_Cyclase_Like_1_C_Termi"/>
    <property type="match status" value="1"/>
</dbReference>
<dbReference type="EMBL" id="PSQE01000002">
    <property type="protein sequence ID" value="RHN74430.1"/>
    <property type="molecule type" value="Genomic_DNA"/>
</dbReference>
<evidence type="ECO:0000256" key="10">
    <source>
        <dbReference type="ARBA" id="ARBA00067061"/>
    </source>
</evidence>
<reference evidence="14 17" key="2">
    <citation type="journal article" date="2014" name="BMC Genomics">
        <title>An improved genome release (version Mt4.0) for the model legume Medicago truncatula.</title>
        <authorList>
            <person name="Tang H."/>
            <person name="Krishnakumar V."/>
            <person name="Bidwell S."/>
            <person name="Rosen B."/>
            <person name="Chan A."/>
            <person name="Zhou S."/>
            <person name="Gentzbittel L."/>
            <person name="Childs K.L."/>
            <person name="Yandell M."/>
            <person name="Gundlach H."/>
            <person name="Mayer K.F."/>
            <person name="Schwartz D.C."/>
            <person name="Town C.D."/>
        </authorList>
    </citation>
    <scope>GENOME REANNOTATION</scope>
    <source>
        <strain evidence="14">A17</strain>
        <strain evidence="16 17">cv. Jemalong A17</strain>
    </source>
</reference>
<evidence type="ECO:0000256" key="1">
    <source>
        <dbReference type="ARBA" id="ARBA00001946"/>
    </source>
</evidence>
<dbReference type="Gramene" id="rna10503">
    <property type="protein sequence ID" value="RHN74430.1"/>
    <property type="gene ID" value="gene10503"/>
</dbReference>
<dbReference type="InterPro" id="IPR005630">
    <property type="entry name" value="Terpene_synthase_metal-bd"/>
</dbReference>
<evidence type="ECO:0000313" key="14">
    <source>
        <dbReference type="EMBL" id="KEH38236.1"/>
    </source>
</evidence>
<dbReference type="KEGG" id="mtr:25486919"/>
<feature type="domain" description="Terpene synthase N-terminal" evidence="12">
    <location>
        <begin position="62"/>
        <end position="234"/>
    </location>
</feature>
<evidence type="ECO:0000313" key="17">
    <source>
        <dbReference type="Proteomes" id="UP000002051"/>
    </source>
</evidence>
<dbReference type="InterPro" id="IPR034741">
    <property type="entry name" value="Terpene_cyclase-like_1_C"/>
</dbReference>
<dbReference type="InterPro" id="IPR001906">
    <property type="entry name" value="Terpene_synth_N"/>
</dbReference>
<dbReference type="GO" id="GO:0006952">
    <property type="term" value="P:defense response"/>
    <property type="evidence" value="ECO:0007669"/>
    <property type="project" value="UniProtKB-KW"/>
</dbReference>
<dbReference type="PANTHER" id="PTHR31225:SF244">
    <property type="entry name" value="1,8-CINEOLE SYNTHASE 1, CHLOROPLASTIC-RELATED"/>
    <property type="match status" value="1"/>
</dbReference>
<dbReference type="EMBL" id="CM001218">
    <property type="protein sequence ID" value="KEH38236.1"/>
    <property type="molecule type" value="Genomic_DNA"/>
</dbReference>
<dbReference type="HOGENOM" id="CLU_003125_7_1_1"/>
<evidence type="ECO:0000313" key="15">
    <source>
        <dbReference type="EMBL" id="RHN74430.1"/>
    </source>
</evidence>
<dbReference type="SUPFAM" id="SSF48576">
    <property type="entry name" value="Terpenoid synthases"/>
    <property type="match status" value="1"/>
</dbReference>
<dbReference type="InterPro" id="IPR036965">
    <property type="entry name" value="Terpene_synth_N_sf"/>
</dbReference>
<dbReference type="InterPro" id="IPR008930">
    <property type="entry name" value="Terpenoid_cyclase/PrenylTrfase"/>
</dbReference>
<reference evidence="16" key="3">
    <citation type="submission" date="2015-04" db="UniProtKB">
        <authorList>
            <consortium name="EnsemblPlants"/>
        </authorList>
    </citation>
    <scope>IDENTIFICATION</scope>
    <source>
        <strain evidence="16">cv. Jemalong A17</strain>
    </source>
</reference>
<dbReference type="GO" id="GO:0009570">
    <property type="term" value="C:chloroplast stroma"/>
    <property type="evidence" value="ECO:0007669"/>
    <property type="project" value="UniProtKB-SubCell"/>
</dbReference>
<evidence type="ECO:0000256" key="8">
    <source>
        <dbReference type="ARBA" id="ARBA00052932"/>
    </source>
</evidence>
<evidence type="ECO:0000256" key="4">
    <source>
        <dbReference type="ARBA" id="ARBA00022821"/>
    </source>
</evidence>
<evidence type="ECO:0000259" key="12">
    <source>
        <dbReference type="Pfam" id="PF01397"/>
    </source>
</evidence>
<gene>
    <name evidence="16" type="primary">25486919</name>
    <name evidence="14" type="ordered locus">MTR_2g064425</name>
    <name evidence="15" type="ORF">MtrunA17_Chr2g0310331</name>
</gene>
<reference evidence="14 17" key="1">
    <citation type="journal article" date="2011" name="Nature">
        <title>The Medicago genome provides insight into the evolution of rhizobial symbioses.</title>
        <authorList>
            <person name="Young N.D."/>
            <person name="Debelle F."/>
            <person name="Oldroyd G.E."/>
            <person name="Geurts R."/>
            <person name="Cannon S.B."/>
            <person name="Udvardi M.K."/>
            <person name="Benedito V.A."/>
            <person name="Mayer K.F."/>
            <person name="Gouzy J."/>
            <person name="Schoof H."/>
            <person name="Van de Peer Y."/>
            <person name="Proost S."/>
            <person name="Cook D.R."/>
            <person name="Meyers B.C."/>
            <person name="Spannagl M."/>
            <person name="Cheung F."/>
            <person name="De Mita S."/>
            <person name="Krishnakumar V."/>
            <person name="Gundlach H."/>
            <person name="Zhou S."/>
            <person name="Mudge J."/>
            <person name="Bharti A.K."/>
            <person name="Murray J.D."/>
            <person name="Naoumkina M.A."/>
            <person name="Rosen B."/>
            <person name="Silverstein K.A."/>
            <person name="Tang H."/>
            <person name="Rombauts S."/>
            <person name="Zhao P.X."/>
            <person name="Zhou P."/>
            <person name="Barbe V."/>
            <person name="Bardou P."/>
            <person name="Bechner M."/>
            <person name="Bellec A."/>
            <person name="Berger A."/>
            <person name="Berges H."/>
            <person name="Bidwell S."/>
            <person name="Bisseling T."/>
            <person name="Choisne N."/>
            <person name="Couloux A."/>
            <person name="Denny R."/>
            <person name="Deshpande S."/>
            <person name="Dai X."/>
            <person name="Doyle J.J."/>
            <person name="Dudez A.M."/>
            <person name="Farmer A.D."/>
            <person name="Fouteau S."/>
            <person name="Franken C."/>
            <person name="Gibelin C."/>
            <person name="Gish J."/>
            <person name="Goldstein S."/>
            <person name="Gonzalez A.J."/>
            <person name="Green P.J."/>
            <person name="Hallab A."/>
            <person name="Hartog M."/>
            <person name="Hua A."/>
            <person name="Humphray S.J."/>
            <person name="Jeong D.H."/>
            <person name="Jing Y."/>
            <person name="Jocker A."/>
            <person name="Kenton S.M."/>
            <person name="Kim D.J."/>
            <person name="Klee K."/>
            <person name="Lai H."/>
            <person name="Lang C."/>
            <person name="Lin S."/>
            <person name="Macmil S.L."/>
            <person name="Magdelenat G."/>
            <person name="Matthews L."/>
            <person name="McCorrison J."/>
            <person name="Monaghan E.L."/>
            <person name="Mun J.H."/>
            <person name="Najar F.Z."/>
            <person name="Nicholson C."/>
            <person name="Noirot C."/>
            <person name="O'Bleness M."/>
            <person name="Paule C.R."/>
            <person name="Poulain J."/>
            <person name="Prion F."/>
            <person name="Qin B."/>
            <person name="Qu C."/>
            <person name="Retzel E.F."/>
            <person name="Riddle C."/>
            <person name="Sallet E."/>
            <person name="Samain S."/>
            <person name="Samson N."/>
            <person name="Sanders I."/>
            <person name="Saurat O."/>
            <person name="Scarpelli C."/>
            <person name="Schiex T."/>
            <person name="Segurens B."/>
            <person name="Severin A.J."/>
            <person name="Sherrier D.J."/>
            <person name="Shi R."/>
            <person name="Sims S."/>
            <person name="Singer S.R."/>
            <person name="Sinharoy S."/>
            <person name="Sterck L."/>
            <person name="Viollet A."/>
            <person name="Wang B.B."/>
            <person name="Wang K."/>
            <person name="Wang M."/>
            <person name="Wang X."/>
            <person name="Warfsmann J."/>
            <person name="Weissenbach J."/>
            <person name="White D.D."/>
            <person name="White J.D."/>
            <person name="Wiley G.B."/>
            <person name="Wincker P."/>
            <person name="Xing Y."/>
            <person name="Yang L."/>
            <person name="Yao Z."/>
            <person name="Ying F."/>
            <person name="Zhai J."/>
            <person name="Zhou L."/>
            <person name="Zuber A."/>
            <person name="Denarie J."/>
            <person name="Dixon R.A."/>
            <person name="May G.D."/>
            <person name="Schwartz D.C."/>
            <person name="Rogers J."/>
            <person name="Quetier F."/>
            <person name="Town C.D."/>
            <person name="Roe B.A."/>
        </authorList>
    </citation>
    <scope>NUCLEOTIDE SEQUENCE [LARGE SCALE GENOMIC DNA]</scope>
    <source>
        <strain evidence="14">A17</strain>
        <strain evidence="16 17">cv. Jemalong A17</strain>
    </source>
</reference>
<dbReference type="CDD" id="cd00684">
    <property type="entry name" value="Terpene_cyclase_plant_C1"/>
    <property type="match status" value="1"/>
</dbReference>
<comment type="catalytic activity">
    <reaction evidence="8">
        <text>(2E)-geranyl diphosphate = tricyclene + diphosphate</text>
        <dbReference type="Rhea" id="RHEA:32687"/>
        <dbReference type="ChEBI" id="CHEBI:33019"/>
        <dbReference type="ChEBI" id="CHEBI:58057"/>
        <dbReference type="ChEBI" id="CHEBI:64266"/>
        <dbReference type="EC" id="4.2.3.105"/>
    </reaction>
</comment>
<dbReference type="GO" id="GO:0046246">
    <property type="term" value="P:terpene biosynthetic process"/>
    <property type="evidence" value="ECO:0000318"/>
    <property type="project" value="GO_Central"/>
</dbReference>
<protein>
    <recommendedName>
        <fullName evidence="11">(E)-beta-ocimene synthase</fullName>
        <ecNumber evidence="10">4.2.3.105</ecNumber>
        <ecNumber evidence="9">4.2.3.106</ecNumber>
    </recommendedName>
</protein>
<sequence length="591" mass="69085">MVFPILGNLPFSFAKNILPPLGKKYSSLATCNFNTFSSKTQCKGSYIPSSSTRRSANFQPSIWTYDYIQSLSSEYKEVMYRKQCSILKEKVRMMLNKTENELTQLELIDVLQRLGVSYHFNNEIRDILDNIYNKQTFKLKKNLHATAREFRLLRQHGYDLSTDVIVCFEDEICNFKNGHFVDVEGMLSLYEASFHLFEDEPILDEARDVTSKFLKEFLDKNGDKNISLQISHALELPLHWGIPRWEARWFIDIYERQQNKNHVLLEFAQLDFNILQSLYQEDLKYTSRWWKRTTLGDNLSFARDRLVENFVWTVGTNFKPEFDYFRKVLTKVNSLITIIDDVYDVYGTLEELELFTKAIDRWDLNAMDSLPNYMKMCFHALYDLVNELAFETLKKCGYHITPYLKKAWADLCKSYLIEAKWYHSGYTPSLGEYLENAWISISAPAILTHAYFVIPHSFKIEDLVCLEENSDIIRLSAIILRLANDLGTYKRENETGDIPKSIQCYMNETGASEVEACEYVKSMMFIEWKKMNKEAHGSSFSQCFIDTAVNLARMALFMYHHGDGHTIQAPEIKNRITSLVFQPIPNIFTKH</sequence>
<dbReference type="FunFam" id="1.10.600.10:FF:000007">
    <property type="entry name" value="Isoprene synthase, chloroplastic"/>
    <property type="match status" value="1"/>
</dbReference>
<dbReference type="SUPFAM" id="SSF48239">
    <property type="entry name" value="Terpenoid cyclases/Protein prenyltransferases"/>
    <property type="match status" value="1"/>
</dbReference>
<dbReference type="FunFam" id="1.50.10.130:FF:000001">
    <property type="entry name" value="Isoprene synthase, chloroplastic"/>
    <property type="match status" value="1"/>
</dbReference>
<keyword evidence="17" id="KW-1185">Reference proteome</keyword>
<comment type="subcellular location">
    <subcellularLocation>
        <location evidence="2">Plastid</location>
        <location evidence="2">Chloroplast stroma</location>
    </subcellularLocation>
</comment>
<accession>A0A072V9D0</accession>
<evidence type="ECO:0000256" key="11">
    <source>
        <dbReference type="ARBA" id="ARBA00079290"/>
    </source>
</evidence>
<comment type="catalytic activity">
    <reaction evidence="7">
        <text>(2E)-geranyl diphosphate = (E)-beta-ocimene + diphosphate</text>
        <dbReference type="Rhea" id="RHEA:32691"/>
        <dbReference type="ChEBI" id="CHEBI:33019"/>
        <dbReference type="ChEBI" id="CHEBI:58057"/>
        <dbReference type="ChEBI" id="CHEBI:64280"/>
        <dbReference type="EC" id="4.2.3.106"/>
    </reaction>
</comment>
<dbReference type="OrthoDB" id="1936865at2759"/>
<dbReference type="Gene3D" id="1.50.10.130">
    <property type="entry name" value="Terpene synthase, N-terminal domain"/>
    <property type="match status" value="1"/>
</dbReference>
<dbReference type="GO" id="GO:0102701">
    <property type="term" value="F:tricyclene synthase activity"/>
    <property type="evidence" value="ECO:0007669"/>
    <property type="project" value="UniProtKB-EC"/>
</dbReference>
<dbReference type="InterPro" id="IPR044814">
    <property type="entry name" value="Terpene_cyclase_plant_C1"/>
</dbReference>
<proteinExistence type="predicted"/>
<comment type="cofactor">
    <cofactor evidence="1">
        <name>Mg(2+)</name>
        <dbReference type="ChEBI" id="CHEBI:18420"/>
    </cofactor>
</comment>
<dbReference type="AlphaFoldDB" id="A0A072V9D0"/>
<dbReference type="EC" id="4.2.3.106" evidence="9"/>
<dbReference type="InterPro" id="IPR008949">
    <property type="entry name" value="Isoprenoid_synthase_dom_sf"/>
</dbReference>
<keyword evidence="3" id="KW-0479">Metal-binding</keyword>
<dbReference type="EnsemblPlants" id="KEH38236">
    <property type="protein sequence ID" value="KEH38236"/>
    <property type="gene ID" value="MTR_2g064425"/>
</dbReference>
<evidence type="ECO:0000259" key="13">
    <source>
        <dbReference type="Pfam" id="PF03936"/>
    </source>
</evidence>
<dbReference type="STRING" id="3880.A0A072V9D0"/>
<dbReference type="GO" id="GO:0080027">
    <property type="term" value="P:response to herbivore"/>
    <property type="evidence" value="ECO:0007669"/>
    <property type="project" value="UniProtKB-ARBA"/>
</dbReference>
<dbReference type="ExpressionAtlas" id="A0A072V9D0">
    <property type="expression patterns" value="differential"/>
</dbReference>
<dbReference type="EC" id="4.2.3.105" evidence="10"/>
<keyword evidence="5" id="KW-0460">Magnesium</keyword>
<evidence type="ECO:0000256" key="5">
    <source>
        <dbReference type="ARBA" id="ARBA00022842"/>
    </source>
</evidence>
<dbReference type="SFLD" id="SFLDS00005">
    <property type="entry name" value="Isoprenoid_Synthase_Type_I"/>
    <property type="match status" value="1"/>
</dbReference>
<dbReference type="Pfam" id="PF01397">
    <property type="entry name" value="Terpene_synth"/>
    <property type="match status" value="1"/>
</dbReference>
<dbReference type="Gene3D" id="1.10.600.10">
    <property type="entry name" value="Farnesyl Diphosphate Synthase"/>
    <property type="match status" value="1"/>
</dbReference>
<evidence type="ECO:0000256" key="6">
    <source>
        <dbReference type="ARBA" id="ARBA00023239"/>
    </source>
</evidence>
<evidence type="ECO:0000256" key="2">
    <source>
        <dbReference type="ARBA" id="ARBA00004470"/>
    </source>
</evidence>
<dbReference type="GO" id="GO:0009611">
    <property type="term" value="P:response to wounding"/>
    <property type="evidence" value="ECO:0007669"/>
    <property type="project" value="UniProtKB-ARBA"/>
</dbReference>
<dbReference type="GO" id="GO:0016102">
    <property type="term" value="P:diterpenoid biosynthetic process"/>
    <property type="evidence" value="ECO:0007669"/>
    <property type="project" value="InterPro"/>
</dbReference>
<dbReference type="GO" id="GO:0000287">
    <property type="term" value="F:magnesium ion binding"/>
    <property type="evidence" value="ECO:0007669"/>
    <property type="project" value="InterPro"/>
</dbReference>
<dbReference type="GO" id="GO:0010333">
    <property type="term" value="F:terpene synthase activity"/>
    <property type="evidence" value="ECO:0000318"/>
    <property type="project" value="GO_Central"/>
</dbReference>
<dbReference type="GO" id="GO:0034768">
    <property type="term" value="F:(E)-beta-ocimene synthase activity"/>
    <property type="evidence" value="ECO:0007669"/>
    <property type="project" value="UniProtKB-EC"/>
</dbReference>
<dbReference type="Proteomes" id="UP000265566">
    <property type="component" value="Chromosome 2"/>
</dbReference>
<evidence type="ECO:0000256" key="3">
    <source>
        <dbReference type="ARBA" id="ARBA00022723"/>
    </source>
</evidence>
<dbReference type="InterPro" id="IPR050148">
    <property type="entry name" value="Terpene_synthase-like"/>
</dbReference>
<name>A0A072V9D0_MEDTR</name>
<dbReference type="Proteomes" id="UP000002051">
    <property type="component" value="Chromosome 2"/>
</dbReference>
<evidence type="ECO:0000256" key="7">
    <source>
        <dbReference type="ARBA" id="ARBA00050824"/>
    </source>
</evidence>
<keyword evidence="6 15" id="KW-0456">Lyase</keyword>
<dbReference type="Pfam" id="PF03936">
    <property type="entry name" value="Terpene_synth_C"/>
    <property type="match status" value="1"/>
</dbReference>
<reference evidence="15" key="4">
    <citation type="journal article" date="2018" name="Nat. Plants">
        <title>Whole-genome landscape of Medicago truncatula symbiotic genes.</title>
        <authorList>
            <person name="Pecrix Y."/>
            <person name="Gamas P."/>
            <person name="Carrere S."/>
        </authorList>
    </citation>
    <scope>NUCLEOTIDE SEQUENCE</scope>
    <source>
        <tissue evidence="15">Leaves</tissue>
    </source>
</reference>
<evidence type="ECO:0000313" key="16">
    <source>
        <dbReference type="EnsemblPlants" id="KEH38236"/>
    </source>
</evidence>
<organism evidence="14 17">
    <name type="scientific">Medicago truncatula</name>
    <name type="common">Barrel medic</name>
    <name type="synonym">Medicago tribuloides</name>
    <dbReference type="NCBI Taxonomy" id="3880"/>
    <lineage>
        <taxon>Eukaryota</taxon>
        <taxon>Viridiplantae</taxon>
        <taxon>Streptophyta</taxon>
        <taxon>Embryophyta</taxon>
        <taxon>Tracheophyta</taxon>
        <taxon>Spermatophyta</taxon>
        <taxon>Magnoliopsida</taxon>
        <taxon>eudicotyledons</taxon>
        <taxon>Gunneridae</taxon>
        <taxon>Pentapetalae</taxon>
        <taxon>rosids</taxon>
        <taxon>fabids</taxon>
        <taxon>Fabales</taxon>
        <taxon>Fabaceae</taxon>
        <taxon>Papilionoideae</taxon>
        <taxon>50 kb inversion clade</taxon>
        <taxon>NPAAA clade</taxon>
        <taxon>Hologalegina</taxon>
        <taxon>IRL clade</taxon>
        <taxon>Trifolieae</taxon>
        <taxon>Medicago</taxon>
    </lineage>
</organism>
<feature type="domain" description="Terpene synthase metal-binding" evidence="13">
    <location>
        <begin position="293"/>
        <end position="530"/>
    </location>
</feature>
<keyword evidence="4" id="KW-0611">Plant defense</keyword>
<evidence type="ECO:0000256" key="9">
    <source>
        <dbReference type="ARBA" id="ARBA00067060"/>
    </source>
</evidence>